<keyword evidence="2" id="KW-1185">Reference proteome</keyword>
<accession>A0A3D9SWX1</accession>
<dbReference type="Proteomes" id="UP000256661">
    <property type="component" value="Unassembled WGS sequence"/>
</dbReference>
<dbReference type="EMBL" id="QTTT01000001">
    <property type="protein sequence ID" value="REF00450.1"/>
    <property type="molecule type" value="Genomic_DNA"/>
</dbReference>
<comment type="caution">
    <text evidence="1">The sequence shown here is derived from an EMBL/GenBank/DDBJ whole genome shotgun (WGS) entry which is preliminary data.</text>
</comment>
<protein>
    <submittedName>
        <fullName evidence="1">Uncharacterized protein</fullName>
    </submittedName>
</protein>
<organism evidence="1 2">
    <name type="scientific">Thermomonospora umbrina</name>
    <dbReference type="NCBI Taxonomy" id="111806"/>
    <lineage>
        <taxon>Bacteria</taxon>
        <taxon>Bacillati</taxon>
        <taxon>Actinomycetota</taxon>
        <taxon>Actinomycetes</taxon>
        <taxon>Streptosporangiales</taxon>
        <taxon>Thermomonosporaceae</taxon>
        <taxon>Thermomonospora</taxon>
    </lineage>
</organism>
<sequence>MRQALREHRPSAAVCAEKAYGQGELLYQTLSGAMHALLHTPG</sequence>
<name>A0A3D9SWX1_9ACTN</name>
<gene>
    <name evidence="1" type="ORF">DFJ69_5987</name>
</gene>
<reference evidence="1 2" key="1">
    <citation type="submission" date="2018-08" db="EMBL/GenBank/DDBJ databases">
        <title>Sequencing the genomes of 1000 actinobacteria strains.</title>
        <authorList>
            <person name="Klenk H.-P."/>
        </authorList>
    </citation>
    <scope>NUCLEOTIDE SEQUENCE [LARGE SCALE GENOMIC DNA]</scope>
    <source>
        <strain evidence="1 2">DSM 43927</strain>
    </source>
</reference>
<dbReference type="AlphaFoldDB" id="A0A3D9SWX1"/>
<dbReference type="RefSeq" id="WP_281275921.1">
    <property type="nucleotide sequence ID" value="NZ_QTTT01000001.1"/>
</dbReference>
<proteinExistence type="predicted"/>
<evidence type="ECO:0000313" key="2">
    <source>
        <dbReference type="Proteomes" id="UP000256661"/>
    </source>
</evidence>
<evidence type="ECO:0000313" key="1">
    <source>
        <dbReference type="EMBL" id="REF00450.1"/>
    </source>
</evidence>